<feature type="non-terminal residue" evidence="2">
    <location>
        <position position="92"/>
    </location>
</feature>
<dbReference type="EMBL" id="BARS01019992">
    <property type="protein sequence ID" value="GAF96981.1"/>
    <property type="molecule type" value="Genomic_DNA"/>
</dbReference>
<proteinExistence type="predicted"/>
<keyword evidence="1" id="KW-1133">Transmembrane helix</keyword>
<keyword evidence="1" id="KW-0812">Transmembrane</keyword>
<reference evidence="2" key="1">
    <citation type="journal article" date="2014" name="Front. Microbiol.">
        <title>High frequency of phylogenetically diverse reductive dehalogenase-homologous genes in deep subseafloor sedimentary metagenomes.</title>
        <authorList>
            <person name="Kawai M."/>
            <person name="Futagami T."/>
            <person name="Toyoda A."/>
            <person name="Takaki Y."/>
            <person name="Nishi S."/>
            <person name="Hori S."/>
            <person name="Arai W."/>
            <person name="Tsubouchi T."/>
            <person name="Morono Y."/>
            <person name="Uchiyama I."/>
            <person name="Ito T."/>
            <person name="Fujiyama A."/>
            <person name="Inagaki F."/>
            <person name="Takami H."/>
        </authorList>
    </citation>
    <scope>NUCLEOTIDE SEQUENCE</scope>
    <source>
        <strain evidence="2">Expedition CK06-06</strain>
    </source>
</reference>
<accession>X0UCF3</accession>
<gene>
    <name evidence="2" type="ORF">S01H1_32307</name>
</gene>
<name>X0UCF3_9ZZZZ</name>
<organism evidence="2">
    <name type="scientific">marine sediment metagenome</name>
    <dbReference type="NCBI Taxonomy" id="412755"/>
    <lineage>
        <taxon>unclassified sequences</taxon>
        <taxon>metagenomes</taxon>
        <taxon>ecological metagenomes</taxon>
    </lineage>
</organism>
<protein>
    <submittedName>
        <fullName evidence="2">Uncharacterized protein</fullName>
    </submittedName>
</protein>
<dbReference type="AlphaFoldDB" id="X0UCF3"/>
<comment type="caution">
    <text evidence="2">The sequence shown here is derived from an EMBL/GenBank/DDBJ whole genome shotgun (WGS) entry which is preliminary data.</text>
</comment>
<keyword evidence="1" id="KW-0472">Membrane</keyword>
<evidence type="ECO:0000313" key="2">
    <source>
        <dbReference type="EMBL" id="GAF96981.1"/>
    </source>
</evidence>
<evidence type="ECO:0000256" key="1">
    <source>
        <dbReference type="SAM" id="Phobius"/>
    </source>
</evidence>
<feature type="transmembrane region" description="Helical" evidence="1">
    <location>
        <begin position="75"/>
        <end position="91"/>
    </location>
</feature>
<sequence>MLFFFFVWEARILCSHCPYWAEDRRVLRCLANYGVIKMWRYHPEPMSTSEKVQFLVGAGIMVLYPFPFLIMGGQYILALIALAGLVSLGFSL</sequence>